<dbReference type="EMBL" id="VIGX01000020">
    <property type="protein sequence ID" value="TWS26963.1"/>
    <property type="molecule type" value="Genomic_DNA"/>
</dbReference>
<keyword evidence="2" id="KW-0808">Transferase</keyword>
<evidence type="ECO:0000313" key="2">
    <source>
        <dbReference type="EMBL" id="TWS26963.1"/>
    </source>
</evidence>
<organism evidence="2 3">
    <name type="scientific">Tsukamurella conjunctivitidis</name>
    <dbReference type="NCBI Taxonomy" id="2592068"/>
    <lineage>
        <taxon>Bacteria</taxon>
        <taxon>Bacillati</taxon>
        <taxon>Actinomycetota</taxon>
        <taxon>Actinomycetes</taxon>
        <taxon>Mycobacteriales</taxon>
        <taxon>Tsukamurellaceae</taxon>
        <taxon>Tsukamurella</taxon>
    </lineage>
</organism>
<protein>
    <submittedName>
        <fullName evidence="2">GNAT family N-acetyltransferase</fullName>
    </submittedName>
</protein>
<dbReference type="SUPFAM" id="SSF55729">
    <property type="entry name" value="Acyl-CoA N-acyltransferases (Nat)"/>
    <property type="match status" value="1"/>
</dbReference>
<dbReference type="InterPro" id="IPR016181">
    <property type="entry name" value="Acyl_CoA_acyltransferase"/>
</dbReference>
<dbReference type="AlphaFoldDB" id="A0A5C5RWQ0"/>
<evidence type="ECO:0000313" key="3">
    <source>
        <dbReference type="Proteomes" id="UP000319375"/>
    </source>
</evidence>
<reference evidence="2 3" key="1">
    <citation type="submission" date="2019-06" db="EMBL/GenBank/DDBJ databases">
        <title>Tsukamurella conjunctivitidis sp. nov., Tsukamurella assacharolytica sp. nov. and Tsukamurella sputae sp. nov. isolated from patients with conjunctivitis, bacteraemia (lymphoma) and respiratory infection (sputum) in Hong Kong.</title>
        <authorList>
            <person name="Teng J.L.L."/>
            <person name="Lee H.H."/>
            <person name="Fong J.Y.H."/>
            <person name="Fok K.M.N."/>
            <person name="Lau S.K.P."/>
            <person name="Woo P.C.Y."/>
        </authorList>
    </citation>
    <scope>NUCLEOTIDE SEQUENCE [LARGE SCALE GENOMIC DNA]</scope>
    <source>
        <strain evidence="2 3">HKU72</strain>
    </source>
</reference>
<comment type="caution">
    <text evidence="2">The sequence shown here is derived from an EMBL/GenBank/DDBJ whole genome shotgun (WGS) entry which is preliminary data.</text>
</comment>
<dbReference type="CDD" id="cd04301">
    <property type="entry name" value="NAT_SF"/>
    <property type="match status" value="1"/>
</dbReference>
<feature type="domain" description="N-acetyltransferase" evidence="1">
    <location>
        <begin position="1"/>
        <end position="136"/>
    </location>
</feature>
<dbReference type="InterPro" id="IPR000182">
    <property type="entry name" value="GNAT_dom"/>
</dbReference>
<gene>
    <name evidence="2" type="ORF">FK530_21365</name>
</gene>
<name>A0A5C5RWQ0_9ACTN</name>
<evidence type="ECO:0000259" key="1">
    <source>
        <dbReference type="PROSITE" id="PS51186"/>
    </source>
</evidence>
<proteinExistence type="predicted"/>
<accession>A0A5C5RWQ0</accession>
<keyword evidence="3" id="KW-1185">Reference proteome</keyword>
<sequence length="140" mass="15067">MVDQAKLDALDPVSRVPRWEAIIADLDRQEARGVRTRCAIDAATAQAIGFATGGAARDDGAPSNVQLWSLNVLPDHHGTGVAAALMNAVIGDGGAYLWVATGNARAVAFYRKHGFEFDGAVQFDEEWSCHESRMVRPDLC</sequence>
<dbReference type="Proteomes" id="UP000319375">
    <property type="component" value="Unassembled WGS sequence"/>
</dbReference>
<dbReference type="OrthoDB" id="5243635at2"/>
<dbReference type="Gene3D" id="3.40.630.30">
    <property type="match status" value="1"/>
</dbReference>
<dbReference type="GO" id="GO:0016747">
    <property type="term" value="F:acyltransferase activity, transferring groups other than amino-acyl groups"/>
    <property type="evidence" value="ECO:0007669"/>
    <property type="project" value="InterPro"/>
</dbReference>
<dbReference type="Pfam" id="PF00583">
    <property type="entry name" value="Acetyltransf_1"/>
    <property type="match status" value="1"/>
</dbReference>
<dbReference type="PROSITE" id="PS51186">
    <property type="entry name" value="GNAT"/>
    <property type="match status" value="1"/>
</dbReference>